<feature type="domain" description="Flavodoxin" evidence="8">
    <location>
        <begin position="6"/>
        <end position="152"/>
    </location>
</feature>
<protein>
    <recommendedName>
        <fullName evidence="7">Protoporphyrinogen IX dehydrogenase [quinone]</fullName>
        <ecNumber evidence="7">1.3.5.3</ecNumber>
    </recommendedName>
    <alternativeName>
        <fullName evidence="7">Protoporphyrinogen IX dehydrogenase [menaquinone]</fullName>
    </alternativeName>
    <alternativeName>
        <fullName evidence="7">Protoporphyrinogen IX dehydrogenase [ubiquinone]</fullName>
    </alternativeName>
    <alternativeName>
        <fullName evidence="7">Protoporphyrinogen oxidase</fullName>
        <shortName evidence="7">PPO</shortName>
    </alternativeName>
</protein>
<keyword evidence="7" id="KW-1003">Cell membrane</keyword>
<sequence length="177" mass="20577">MKTLYLYSTREGQTEKIIHQIAREQNESDCEFIDLHTDPQLELSQYSKVLIGASIRYGHLNKKLYQFIEGHAEQLNNSNAAFFCVNLTARKEEQGKDTPEGSAYIRTFLKKSVWQPRLIGVFAGALLYPRYGWFDKKMIQLIMKLTGGETDTTKEIEYTNWEKVSLFAQQLQKIEKI</sequence>
<evidence type="ECO:0000256" key="1">
    <source>
        <dbReference type="ARBA" id="ARBA00022630"/>
    </source>
</evidence>
<dbReference type="InterPro" id="IPR029039">
    <property type="entry name" value="Flavoprotein-like_sf"/>
</dbReference>
<dbReference type="Pfam" id="PF12724">
    <property type="entry name" value="Flavodoxin_5"/>
    <property type="match status" value="1"/>
</dbReference>
<comment type="catalytic activity">
    <reaction evidence="7">
        <text>protoporphyrinogen IX + 3 a quinone = protoporphyrin IX + 3 a quinol</text>
        <dbReference type="Rhea" id="RHEA:65032"/>
        <dbReference type="ChEBI" id="CHEBI:24646"/>
        <dbReference type="ChEBI" id="CHEBI:57306"/>
        <dbReference type="ChEBI" id="CHEBI:57307"/>
        <dbReference type="ChEBI" id="CHEBI:132124"/>
        <dbReference type="EC" id="1.3.5.3"/>
    </reaction>
</comment>
<keyword evidence="5" id="KW-0472">Membrane</keyword>
<keyword evidence="6 7" id="KW-0627">Porphyrin biosynthesis</keyword>
<evidence type="ECO:0000256" key="7">
    <source>
        <dbReference type="HAMAP-Rule" id="MF_00853"/>
    </source>
</evidence>
<comment type="cofactor">
    <cofactor evidence="7">
        <name>FMN</name>
        <dbReference type="ChEBI" id="CHEBI:58210"/>
    </cofactor>
    <text evidence="7">Binds 1 FMN non-covalently per subunit.</text>
</comment>
<organism evidence="9 10">
    <name type="scientific">Vibrio tritonius</name>
    <dbReference type="NCBI Taxonomy" id="1435069"/>
    <lineage>
        <taxon>Bacteria</taxon>
        <taxon>Pseudomonadati</taxon>
        <taxon>Pseudomonadota</taxon>
        <taxon>Gammaproteobacteria</taxon>
        <taxon>Vibrionales</taxon>
        <taxon>Vibrionaceae</taxon>
        <taxon>Vibrio</taxon>
    </lineage>
</organism>
<name>A0ABS7YL91_9VIBR</name>
<dbReference type="HAMAP" id="MF_00853">
    <property type="entry name" value="HemG"/>
    <property type="match status" value="1"/>
</dbReference>
<comment type="similarity">
    <text evidence="7">Belongs to the HemG family.</text>
</comment>
<dbReference type="PANTHER" id="PTHR38030">
    <property type="entry name" value="PROTOPORPHYRINOGEN IX DEHYDROGENASE [MENAQUINONE]"/>
    <property type="match status" value="1"/>
</dbReference>
<dbReference type="InterPro" id="IPR026816">
    <property type="entry name" value="Flavodoxin_dom"/>
</dbReference>
<dbReference type="EC" id="1.3.5.3" evidence="7"/>
<comment type="subcellular location">
    <subcellularLocation>
        <location evidence="7">Cell membrane</location>
        <topology evidence="7">Peripheral membrane protein</topology>
    </subcellularLocation>
</comment>
<dbReference type="GO" id="GO:0016491">
    <property type="term" value="F:oxidoreductase activity"/>
    <property type="evidence" value="ECO:0007669"/>
    <property type="project" value="UniProtKB-KW"/>
</dbReference>
<evidence type="ECO:0000259" key="8">
    <source>
        <dbReference type="Pfam" id="PF12724"/>
    </source>
</evidence>
<evidence type="ECO:0000313" key="9">
    <source>
        <dbReference type="EMBL" id="MCA2016455.1"/>
    </source>
</evidence>
<keyword evidence="2 7" id="KW-0288">FMN</keyword>
<proteinExistence type="inferred from homology"/>
<keyword evidence="10" id="KW-1185">Reference proteome</keyword>
<reference evidence="10" key="1">
    <citation type="submission" date="2023-07" db="EMBL/GenBank/DDBJ databases">
        <title>Molecular identification of indigenous halophilic bacteria isolated from red sea cost, biodegradation of synthetic dyes and assessment of degraded metabolite toxicity.</title>
        <authorList>
            <person name="Chaieb K."/>
            <person name="Altayb H.N."/>
        </authorList>
    </citation>
    <scope>NUCLEOTIDE SEQUENCE [LARGE SCALE GENOMIC DNA]</scope>
    <source>
        <strain evidence="10">K20</strain>
    </source>
</reference>
<dbReference type="EMBL" id="JAIWIU010000059">
    <property type="protein sequence ID" value="MCA2016455.1"/>
    <property type="molecule type" value="Genomic_DNA"/>
</dbReference>
<keyword evidence="4 7" id="KW-0560">Oxidoreductase</keyword>
<evidence type="ECO:0000256" key="4">
    <source>
        <dbReference type="ARBA" id="ARBA00023002"/>
    </source>
</evidence>
<comment type="pathway">
    <text evidence="7">Porphyrin-containing compound metabolism; protoporphyrin-IX biosynthesis; protoporphyrin-IX from protoporphyrinogen-IX: step 1/1.</text>
</comment>
<comment type="catalytic activity">
    <reaction evidence="7">
        <text>protoporphyrinogen IX + 3 a ubiquinone = protoporphyrin IX + 3 a ubiquinol</text>
        <dbReference type="Rhea" id="RHEA:63936"/>
        <dbReference type="Rhea" id="RHEA-COMP:9565"/>
        <dbReference type="Rhea" id="RHEA-COMP:9566"/>
        <dbReference type="ChEBI" id="CHEBI:16389"/>
        <dbReference type="ChEBI" id="CHEBI:17976"/>
        <dbReference type="ChEBI" id="CHEBI:57306"/>
        <dbReference type="ChEBI" id="CHEBI:57307"/>
    </reaction>
</comment>
<dbReference type="Gene3D" id="3.40.50.360">
    <property type="match status" value="1"/>
</dbReference>
<evidence type="ECO:0000256" key="3">
    <source>
        <dbReference type="ARBA" id="ARBA00022741"/>
    </source>
</evidence>
<comment type="catalytic activity">
    <reaction evidence="7">
        <text>protoporphyrinogen IX + 3 a menaquinone = protoporphyrin IX + 3 a menaquinol</text>
        <dbReference type="Rhea" id="RHEA:27409"/>
        <dbReference type="Rhea" id="RHEA-COMP:9537"/>
        <dbReference type="Rhea" id="RHEA-COMP:9539"/>
        <dbReference type="ChEBI" id="CHEBI:16374"/>
        <dbReference type="ChEBI" id="CHEBI:18151"/>
        <dbReference type="ChEBI" id="CHEBI:57306"/>
        <dbReference type="ChEBI" id="CHEBI:57307"/>
        <dbReference type="EC" id="1.3.5.3"/>
    </reaction>
</comment>
<evidence type="ECO:0000256" key="6">
    <source>
        <dbReference type="ARBA" id="ARBA00023244"/>
    </source>
</evidence>
<evidence type="ECO:0000256" key="2">
    <source>
        <dbReference type="ARBA" id="ARBA00022643"/>
    </source>
</evidence>
<evidence type="ECO:0000313" key="10">
    <source>
        <dbReference type="Proteomes" id="UP001199044"/>
    </source>
</evidence>
<dbReference type="PANTHER" id="PTHR38030:SF2">
    <property type="entry name" value="PROTOPORPHYRINOGEN IX DEHYDROGENASE [QUINONE]"/>
    <property type="match status" value="1"/>
</dbReference>
<dbReference type="SUPFAM" id="SSF52218">
    <property type="entry name" value="Flavoproteins"/>
    <property type="match status" value="1"/>
</dbReference>
<keyword evidence="1 7" id="KW-0285">Flavoprotein</keyword>
<evidence type="ECO:0000256" key="5">
    <source>
        <dbReference type="ARBA" id="ARBA00023136"/>
    </source>
</evidence>
<accession>A0ABS7YL91</accession>
<comment type="function">
    <text evidence="7">Catalyzes the 6-electron oxidation of protoporphyrinogen IX to form protoporphyrin IX; under anaerobic conditions uses menaquinone as an electron acceptor, under aerobic conditions uses ubiquinone as an electron acceptor.</text>
</comment>
<dbReference type="InterPro" id="IPR044264">
    <property type="entry name" value="HemG"/>
</dbReference>
<dbReference type="NCBIfam" id="NF008316">
    <property type="entry name" value="PRK11104.1"/>
    <property type="match status" value="1"/>
</dbReference>
<dbReference type="Proteomes" id="UP001199044">
    <property type="component" value="Unassembled WGS sequence"/>
</dbReference>
<gene>
    <name evidence="7 9" type="primary">hemG</name>
    <name evidence="9" type="ORF">LDJ79_10055</name>
</gene>
<keyword evidence="3 7" id="KW-0547">Nucleotide-binding</keyword>
<comment type="caution">
    <text evidence="9">The sequence shown here is derived from an EMBL/GenBank/DDBJ whole genome shotgun (WGS) entry which is preliminary data.</text>
</comment>
<dbReference type="RefSeq" id="WP_068715782.1">
    <property type="nucleotide sequence ID" value="NZ_AP014635.1"/>
</dbReference>
<dbReference type="InterPro" id="IPR052200">
    <property type="entry name" value="Protoporphyrinogen_IX_DH"/>
</dbReference>